<dbReference type="PRINTS" id="PR00786">
    <property type="entry name" value="NEPRILYSIN"/>
</dbReference>
<sequence>MSSNMTPFTDVEANGSKMRSSSVKSQKEKNLVAAVVILAIILFALVIAVIVLAIKDAKHSTHDSCKTAGCLTSALELVNSINTSYDPCDDFYEFACGKWAANYRGVGDSKMSRAGALHMFDVTDNIIQAAANPETPESVKKIATSYVTCSKYQELREQDTMWLLQLLQGVGGWPMTDESWEENKYMWERNLAMAIHDLFITTPILIGIDVNYFNTKKRIIHIQQHIIENLVPLTKDRILAVARNIGDRDDDPTLEKEYEEVEKLAELLKKMSHFDHELMDDPNERQEMTIKQLQEKIPWINWMEFIRTVFGSYLPSALYDSETVLVQGTTYMSKFLELAFRGNITKRTLANYIGASFIQSVLSVHQSVGSESSVVSPLPKFGKMQLPEGFSALCLNFYSTKASYAIDHITYKNRRTKLMDNKIIDYIFDAMKDIIKNAKWLQEKTSTAALEKLDALNYFSGFPDDAKDWRKVDEYYRGLPNITENSIRNQLNVEAHLFKRRAELLRKEVDRNIWPKEPGLHATQTNALNMGDENVIVIPAGIQLEPIFDANRPNYWNFGSLGYILGHEITHSFDSSGSKKDKHGNIKNWWTQVARENFEKRAKCFIEQYNKFSFGYKDYHVNGTRTLGENIADNGGLHQAYIAYTKWEKDNGKEKRLPGLENYDTHQLLYIAGAQPFCGIRLPPEEVYESSVSDVHSPTQFRFNAAVANSEDFARLFKCKSGSPMNPVSKCVIW</sequence>
<evidence type="ECO:0000256" key="2">
    <source>
        <dbReference type="ARBA" id="ARBA00006629"/>
    </source>
</evidence>
<evidence type="ECO:0000256" key="4">
    <source>
        <dbReference type="ARBA" id="ARBA00022670"/>
    </source>
</evidence>
<dbReference type="Pfam" id="PF01431">
    <property type="entry name" value="Peptidase_M13"/>
    <property type="match status" value="1"/>
</dbReference>
<dbReference type="PANTHER" id="PTHR11733">
    <property type="entry name" value="ZINC METALLOPROTEASE FAMILY M13 NEPRILYSIN-RELATED"/>
    <property type="match status" value="1"/>
</dbReference>
<evidence type="ECO:0000256" key="5">
    <source>
        <dbReference type="ARBA" id="ARBA00022723"/>
    </source>
</evidence>
<evidence type="ECO:0000313" key="12">
    <source>
        <dbReference type="EMBL" id="JAW07119.1"/>
    </source>
</evidence>
<keyword evidence="5" id="KW-0479">Metal-binding</keyword>
<dbReference type="InterPro" id="IPR024079">
    <property type="entry name" value="MetalloPept_cat_dom_sf"/>
</dbReference>
<evidence type="ECO:0000256" key="7">
    <source>
        <dbReference type="ARBA" id="ARBA00022833"/>
    </source>
</evidence>
<keyword evidence="7" id="KW-0862">Zinc</keyword>
<dbReference type="InterPro" id="IPR018497">
    <property type="entry name" value="Peptidase_M13_C"/>
</dbReference>
<dbReference type="InterPro" id="IPR042089">
    <property type="entry name" value="Peptidase_M13_dom_2"/>
</dbReference>
<dbReference type="Gene3D" id="3.40.390.10">
    <property type="entry name" value="Collagenase (Catalytic Domain)"/>
    <property type="match status" value="1"/>
</dbReference>
<comment type="similarity">
    <text evidence="2">Belongs to the venom metalloproteinase (M12B) family.</text>
</comment>
<dbReference type="CDD" id="cd08662">
    <property type="entry name" value="M13"/>
    <property type="match status" value="1"/>
</dbReference>
<evidence type="ECO:0000259" key="10">
    <source>
        <dbReference type="Pfam" id="PF01431"/>
    </source>
</evidence>
<dbReference type="GO" id="GO:0004222">
    <property type="term" value="F:metalloendopeptidase activity"/>
    <property type="evidence" value="ECO:0007669"/>
    <property type="project" value="InterPro"/>
</dbReference>
<organism evidence="12">
    <name type="scientific">Megacormus gertschi</name>
    <dbReference type="NCBI Taxonomy" id="1843536"/>
    <lineage>
        <taxon>Eukaryota</taxon>
        <taxon>Metazoa</taxon>
        <taxon>Ecdysozoa</taxon>
        <taxon>Arthropoda</taxon>
        <taxon>Chelicerata</taxon>
        <taxon>Arachnida</taxon>
        <taxon>Scorpiones</taxon>
        <taxon>Iurida</taxon>
        <taxon>Chactoidea</taxon>
        <taxon>Euscorpiidae</taxon>
        <taxon>Megacorminae</taxon>
        <taxon>Megacormini</taxon>
        <taxon>Megacormus</taxon>
    </lineage>
</organism>
<dbReference type="PROSITE" id="PS51885">
    <property type="entry name" value="NEPRILYSIN"/>
    <property type="match status" value="1"/>
</dbReference>
<comment type="similarity">
    <text evidence="3">Belongs to the peptidase M13 family.</text>
</comment>
<dbReference type="InterPro" id="IPR008753">
    <property type="entry name" value="Peptidase_M13_N"/>
</dbReference>
<feature type="domain" description="Peptidase M13 N-terminal" evidence="11">
    <location>
        <begin position="87"/>
        <end position="463"/>
    </location>
</feature>
<dbReference type="GO" id="GO:0046872">
    <property type="term" value="F:metal ion binding"/>
    <property type="evidence" value="ECO:0007669"/>
    <property type="project" value="UniProtKB-KW"/>
</dbReference>
<proteinExistence type="inferred from homology"/>
<keyword evidence="9" id="KW-0472">Membrane</keyword>
<keyword evidence="4 12" id="KW-0645">Protease</keyword>
<protein>
    <submittedName>
        <fullName evidence="12">Putative metalloprotease</fullName>
    </submittedName>
</protein>
<evidence type="ECO:0000256" key="1">
    <source>
        <dbReference type="ARBA" id="ARBA00001947"/>
    </source>
</evidence>
<dbReference type="Gene3D" id="1.10.1380.10">
    <property type="entry name" value="Neutral endopeptidase , domain2"/>
    <property type="match status" value="1"/>
</dbReference>
<dbReference type="SUPFAM" id="SSF55486">
    <property type="entry name" value="Metalloproteases ('zincins'), catalytic domain"/>
    <property type="match status" value="1"/>
</dbReference>
<name>A0A224XBN1_9SCOR</name>
<evidence type="ECO:0000259" key="11">
    <source>
        <dbReference type="Pfam" id="PF05649"/>
    </source>
</evidence>
<dbReference type="InterPro" id="IPR000718">
    <property type="entry name" value="Peptidase_M13"/>
</dbReference>
<comment type="cofactor">
    <cofactor evidence="1">
        <name>Zn(2+)</name>
        <dbReference type="ChEBI" id="CHEBI:29105"/>
    </cofactor>
</comment>
<dbReference type="PANTHER" id="PTHR11733:SF240">
    <property type="entry name" value="GH14155P-RELATED"/>
    <property type="match status" value="1"/>
</dbReference>
<keyword evidence="8 12" id="KW-0482">Metalloprotease</keyword>
<keyword evidence="9" id="KW-0812">Transmembrane</keyword>
<evidence type="ECO:0000256" key="3">
    <source>
        <dbReference type="ARBA" id="ARBA00007357"/>
    </source>
</evidence>
<keyword evidence="6" id="KW-0378">Hydrolase</keyword>
<reference evidence="12" key="1">
    <citation type="submission" date="2016-10" db="EMBL/GenBank/DDBJ databases">
        <title>Venom proteomic and venom gland transcriptomic analyses of the scorpion Megacormus gertschi Diaz-Najera, 1966 (Scorpiones: Euscorpiidae: Megacorminae).</title>
        <authorList>
            <person name="Santibanez-Lopez C.E."/>
            <person name="Cid-Uribe J.I."/>
            <person name="Zamudio F.Z."/>
            <person name="Batista C.V."/>
            <person name="Ortiz E."/>
            <person name="Possani L.D."/>
        </authorList>
    </citation>
    <scope>NUCLEOTIDE SEQUENCE</scope>
    <source>
        <tissue evidence="12">Venom gland</tissue>
    </source>
</reference>
<evidence type="ECO:0000256" key="9">
    <source>
        <dbReference type="SAM" id="Phobius"/>
    </source>
</evidence>
<dbReference type="GO" id="GO:0005886">
    <property type="term" value="C:plasma membrane"/>
    <property type="evidence" value="ECO:0007669"/>
    <property type="project" value="TreeGrafter"/>
</dbReference>
<dbReference type="GO" id="GO:0016485">
    <property type="term" value="P:protein processing"/>
    <property type="evidence" value="ECO:0007669"/>
    <property type="project" value="TreeGrafter"/>
</dbReference>
<accession>A0A224XBN1</accession>
<evidence type="ECO:0000256" key="8">
    <source>
        <dbReference type="ARBA" id="ARBA00023049"/>
    </source>
</evidence>
<keyword evidence="9" id="KW-1133">Transmembrane helix</keyword>
<feature type="domain" description="Peptidase M13 C-terminal" evidence="10">
    <location>
        <begin position="526"/>
        <end position="731"/>
    </location>
</feature>
<evidence type="ECO:0000256" key="6">
    <source>
        <dbReference type="ARBA" id="ARBA00022801"/>
    </source>
</evidence>
<dbReference type="Pfam" id="PF05649">
    <property type="entry name" value="Peptidase_M13_N"/>
    <property type="match status" value="1"/>
</dbReference>
<feature type="transmembrane region" description="Helical" evidence="9">
    <location>
        <begin position="31"/>
        <end position="54"/>
    </location>
</feature>
<dbReference type="AlphaFoldDB" id="A0A224XBN1"/>
<dbReference type="EMBL" id="GFBG01000048">
    <property type="protein sequence ID" value="JAW07119.1"/>
    <property type="molecule type" value="Transcribed_RNA"/>
</dbReference>